<dbReference type="InterPro" id="IPR002744">
    <property type="entry name" value="MIP18-like"/>
</dbReference>
<dbReference type="PANTHER" id="PTHR42831:SF1">
    <property type="entry name" value="FE-S PROTEIN MATURATION AUXILIARY FACTOR YITW"/>
    <property type="match status" value="1"/>
</dbReference>
<dbReference type="PANTHER" id="PTHR42831">
    <property type="entry name" value="FE-S PROTEIN MATURATION AUXILIARY FACTOR YITW"/>
    <property type="match status" value="1"/>
</dbReference>
<dbReference type="Gene3D" id="3.30.300.130">
    <property type="entry name" value="Fe-S cluster assembly (FSCA)"/>
    <property type="match status" value="1"/>
</dbReference>
<comment type="caution">
    <text evidence="2">The sequence shown here is derived from an EMBL/GenBank/DDBJ whole genome shotgun (WGS) entry which is preliminary data.</text>
</comment>
<evidence type="ECO:0000259" key="1">
    <source>
        <dbReference type="Pfam" id="PF01883"/>
    </source>
</evidence>
<evidence type="ECO:0000313" key="2">
    <source>
        <dbReference type="EMBL" id="GAG24929.1"/>
    </source>
</evidence>
<name>X0W2A7_9ZZZZ</name>
<gene>
    <name evidence="2" type="ORF">S01H1_60980</name>
</gene>
<dbReference type="SUPFAM" id="SSF117916">
    <property type="entry name" value="Fe-S cluster assembly (FSCA) domain-like"/>
    <property type="match status" value="1"/>
</dbReference>
<organism evidence="2">
    <name type="scientific">marine sediment metagenome</name>
    <dbReference type="NCBI Taxonomy" id="412755"/>
    <lineage>
        <taxon>unclassified sequences</taxon>
        <taxon>metagenomes</taxon>
        <taxon>ecological metagenomes</taxon>
    </lineage>
</organism>
<dbReference type="InterPro" id="IPR052339">
    <property type="entry name" value="Fe-S_Maturation_MIP18"/>
</dbReference>
<reference evidence="2" key="1">
    <citation type="journal article" date="2014" name="Front. Microbiol.">
        <title>High frequency of phylogenetically diverse reductive dehalogenase-homologous genes in deep subseafloor sedimentary metagenomes.</title>
        <authorList>
            <person name="Kawai M."/>
            <person name="Futagami T."/>
            <person name="Toyoda A."/>
            <person name="Takaki Y."/>
            <person name="Nishi S."/>
            <person name="Hori S."/>
            <person name="Arai W."/>
            <person name="Tsubouchi T."/>
            <person name="Morono Y."/>
            <person name="Uchiyama I."/>
            <person name="Ito T."/>
            <person name="Fujiyama A."/>
            <person name="Inagaki F."/>
            <person name="Takami H."/>
        </authorList>
    </citation>
    <scope>NUCLEOTIDE SEQUENCE</scope>
    <source>
        <strain evidence="2">Expedition CK06-06</strain>
    </source>
</reference>
<proteinExistence type="predicted"/>
<feature type="domain" description="MIP18 family-like" evidence="1">
    <location>
        <begin position="6"/>
        <end position="76"/>
    </location>
</feature>
<protein>
    <recommendedName>
        <fullName evidence="1">MIP18 family-like domain-containing protein</fullName>
    </recommendedName>
</protein>
<dbReference type="Pfam" id="PF01883">
    <property type="entry name" value="FeS_assembly_P"/>
    <property type="match status" value="1"/>
</dbReference>
<dbReference type="EMBL" id="BARS01039960">
    <property type="protein sequence ID" value="GAG24929.1"/>
    <property type="molecule type" value="Genomic_DNA"/>
</dbReference>
<accession>X0W2A7</accession>
<dbReference type="InterPro" id="IPR034904">
    <property type="entry name" value="FSCA_dom_sf"/>
</dbReference>
<sequence length="101" mass="11259">MAITDRDITSCLESIIDPELGISIVELGLIYNIQIDEKKISIDMTLTNPGCPFAATLAGNVEQVVREKFEGIEVEVSFVWDPPWTLDRMSEAAKKHLGYDC</sequence>
<dbReference type="AlphaFoldDB" id="X0W2A7"/>